<evidence type="ECO:0000256" key="5">
    <source>
        <dbReference type="ARBA" id="ARBA00022741"/>
    </source>
</evidence>
<feature type="transmembrane region" description="Helical" evidence="9">
    <location>
        <begin position="318"/>
        <end position="338"/>
    </location>
</feature>
<dbReference type="Pfam" id="PF00005">
    <property type="entry name" value="ABC_tran"/>
    <property type="match status" value="1"/>
</dbReference>
<evidence type="ECO:0000256" key="7">
    <source>
        <dbReference type="ARBA" id="ARBA00022989"/>
    </source>
</evidence>
<dbReference type="GO" id="GO:0006869">
    <property type="term" value="P:lipid transport"/>
    <property type="evidence" value="ECO:0000318"/>
    <property type="project" value="GO_Central"/>
</dbReference>
<dbReference type="GO" id="GO:0005319">
    <property type="term" value="F:lipid transporter activity"/>
    <property type="evidence" value="ECO:0000318"/>
    <property type="project" value="GO_Central"/>
</dbReference>
<dbReference type="GO" id="GO:0016020">
    <property type="term" value="C:membrane"/>
    <property type="evidence" value="ECO:0007669"/>
    <property type="project" value="UniProtKB-SubCell"/>
</dbReference>
<evidence type="ECO:0000256" key="3">
    <source>
        <dbReference type="ARBA" id="ARBA00022448"/>
    </source>
</evidence>
<dbReference type="SUPFAM" id="SSF52540">
    <property type="entry name" value="P-loop containing nucleoside triphosphate hydrolases"/>
    <property type="match status" value="1"/>
</dbReference>
<dbReference type="RefSeq" id="XP_003287116.1">
    <property type="nucleotide sequence ID" value="XM_003287068.1"/>
</dbReference>
<dbReference type="SMART" id="SM00382">
    <property type="entry name" value="AAA"/>
    <property type="match status" value="1"/>
</dbReference>
<dbReference type="eggNOG" id="KOG0059">
    <property type="taxonomic scope" value="Eukaryota"/>
</dbReference>
<evidence type="ECO:0000313" key="12">
    <source>
        <dbReference type="Proteomes" id="UP000001064"/>
    </source>
</evidence>
<dbReference type="Gene3D" id="3.40.50.300">
    <property type="entry name" value="P-loop containing nucleotide triphosphate hydrolases"/>
    <property type="match status" value="1"/>
</dbReference>
<evidence type="ECO:0000256" key="4">
    <source>
        <dbReference type="ARBA" id="ARBA00022692"/>
    </source>
</evidence>
<keyword evidence="12" id="KW-1185">Reference proteome</keyword>
<dbReference type="GO" id="GO:0042626">
    <property type="term" value="F:ATPase-coupled transmembrane transporter activity"/>
    <property type="evidence" value="ECO:0000318"/>
    <property type="project" value="GO_Central"/>
</dbReference>
<dbReference type="AlphaFoldDB" id="F0ZI60"/>
<keyword evidence="8 9" id="KW-0472">Membrane</keyword>
<dbReference type="OrthoDB" id="8061355at2759"/>
<dbReference type="EMBL" id="GL871029">
    <property type="protein sequence ID" value="EGC36362.1"/>
    <property type="molecule type" value="Genomic_DNA"/>
</dbReference>
<reference evidence="12" key="1">
    <citation type="journal article" date="2011" name="Genome Biol.">
        <title>Comparative genomics of the social amoebae Dictyostelium discoideum and Dictyostelium purpureum.</title>
        <authorList>
            <consortium name="US DOE Joint Genome Institute (JGI-PGF)"/>
            <person name="Sucgang R."/>
            <person name="Kuo A."/>
            <person name="Tian X."/>
            <person name="Salerno W."/>
            <person name="Parikh A."/>
            <person name="Feasley C.L."/>
            <person name="Dalin E."/>
            <person name="Tu H."/>
            <person name="Huang E."/>
            <person name="Barry K."/>
            <person name="Lindquist E."/>
            <person name="Shapiro H."/>
            <person name="Bruce D."/>
            <person name="Schmutz J."/>
            <person name="Salamov A."/>
            <person name="Fey P."/>
            <person name="Gaudet P."/>
            <person name="Anjard C."/>
            <person name="Babu M.M."/>
            <person name="Basu S."/>
            <person name="Bushmanova Y."/>
            <person name="van der Wel H."/>
            <person name="Katoh-Kurasawa M."/>
            <person name="Dinh C."/>
            <person name="Coutinho P.M."/>
            <person name="Saito T."/>
            <person name="Elias M."/>
            <person name="Schaap P."/>
            <person name="Kay R.R."/>
            <person name="Henrissat B."/>
            <person name="Eichinger L."/>
            <person name="Rivero F."/>
            <person name="Putnam N.H."/>
            <person name="West C.M."/>
            <person name="Loomis W.F."/>
            <person name="Chisholm R.L."/>
            <person name="Shaulsky G."/>
            <person name="Strassmann J.E."/>
            <person name="Queller D.C."/>
            <person name="Kuspa A."/>
            <person name="Grigoriev I.V."/>
        </authorList>
    </citation>
    <scope>NUCLEOTIDE SEQUENCE [LARGE SCALE GENOMIC DNA]</scope>
    <source>
        <strain evidence="12">QSDP1</strain>
    </source>
</reference>
<dbReference type="InterPro" id="IPR027417">
    <property type="entry name" value="P-loop_NTPase"/>
</dbReference>
<dbReference type="InterPro" id="IPR003439">
    <property type="entry name" value="ABC_transporter-like_ATP-bd"/>
</dbReference>
<name>F0ZI60_DICPU</name>
<feature type="transmembrane region" description="Helical" evidence="9">
    <location>
        <begin position="419"/>
        <end position="437"/>
    </location>
</feature>
<protein>
    <recommendedName>
        <fullName evidence="10">ABC transporter domain-containing protein</fullName>
    </recommendedName>
</protein>
<feature type="transmembrane region" description="Helical" evidence="9">
    <location>
        <begin position="282"/>
        <end position="306"/>
    </location>
</feature>
<dbReference type="GeneID" id="10500748"/>
<keyword evidence="5" id="KW-0547">Nucleotide-binding</keyword>
<dbReference type="Proteomes" id="UP000001064">
    <property type="component" value="Unassembled WGS sequence"/>
</dbReference>
<dbReference type="Pfam" id="PF12698">
    <property type="entry name" value="ABC2_membrane_3"/>
    <property type="match status" value="1"/>
</dbReference>
<evidence type="ECO:0000256" key="9">
    <source>
        <dbReference type="SAM" id="Phobius"/>
    </source>
</evidence>
<dbReference type="FunCoup" id="F0ZI60">
    <property type="interactions" value="35"/>
</dbReference>
<dbReference type="PROSITE" id="PS50893">
    <property type="entry name" value="ABC_TRANSPORTER_2"/>
    <property type="match status" value="1"/>
</dbReference>
<accession>F0ZI60</accession>
<dbReference type="FunFam" id="3.40.50.300:FF:000665">
    <property type="entry name" value="ABC transporter A family member 2"/>
    <property type="match status" value="1"/>
</dbReference>
<dbReference type="GO" id="GO:0005524">
    <property type="term" value="F:ATP binding"/>
    <property type="evidence" value="ECO:0007669"/>
    <property type="project" value="UniProtKB-KW"/>
</dbReference>
<dbReference type="InterPro" id="IPR013525">
    <property type="entry name" value="ABC2_TM"/>
</dbReference>
<keyword evidence="4 9" id="KW-0812">Transmembrane</keyword>
<feature type="transmembrane region" description="Helical" evidence="9">
    <location>
        <begin position="350"/>
        <end position="372"/>
    </location>
</feature>
<dbReference type="KEGG" id="dpp:DICPUDRAFT_87445"/>
<evidence type="ECO:0000256" key="8">
    <source>
        <dbReference type="ARBA" id="ARBA00023136"/>
    </source>
</evidence>
<dbReference type="GO" id="GO:0016887">
    <property type="term" value="F:ATP hydrolysis activity"/>
    <property type="evidence" value="ECO:0007669"/>
    <property type="project" value="InterPro"/>
</dbReference>
<comment type="subcellular location">
    <subcellularLocation>
        <location evidence="1">Membrane</location>
        <topology evidence="1">Multi-pass membrane protein</topology>
    </subcellularLocation>
</comment>
<dbReference type="PROSITE" id="PS00211">
    <property type="entry name" value="ABC_TRANSPORTER_1"/>
    <property type="match status" value="1"/>
</dbReference>
<evidence type="ECO:0000256" key="6">
    <source>
        <dbReference type="ARBA" id="ARBA00022840"/>
    </source>
</evidence>
<dbReference type="GO" id="GO:0140359">
    <property type="term" value="F:ABC-type transporter activity"/>
    <property type="evidence" value="ECO:0007669"/>
    <property type="project" value="InterPro"/>
</dbReference>
<evidence type="ECO:0000259" key="10">
    <source>
        <dbReference type="PROSITE" id="PS50893"/>
    </source>
</evidence>
<dbReference type="InterPro" id="IPR026082">
    <property type="entry name" value="ABCA"/>
</dbReference>
<evidence type="ECO:0000256" key="1">
    <source>
        <dbReference type="ARBA" id="ARBA00004141"/>
    </source>
</evidence>
<dbReference type="InterPro" id="IPR003593">
    <property type="entry name" value="AAA+_ATPase"/>
</dbReference>
<dbReference type="GO" id="GO:0031288">
    <property type="term" value="P:sorocarp morphogenesis"/>
    <property type="evidence" value="ECO:0000318"/>
    <property type="project" value="GO_Central"/>
</dbReference>
<dbReference type="PANTHER" id="PTHR19229">
    <property type="entry name" value="ATP-BINDING CASSETTE TRANSPORTER SUBFAMILY A ABCA"/>
    <property type="match status" value="1"/>
</dbReference>
<organism evidence="11 12">
    <name type="scientific">Dictyostelium purpureum</name>
    <name type="common">Slime mold</name>
    <dbReference type="NCBI Taxonomy" id="5786"/>
    <lineage>
        <taxon>Eukaryota</taxon>
        <taxon>Amoebozoa</taxon>
        <taxon>Evosea</taxon>
        <taxon>Eumycetozoa</taxon>
        <taxon>Dictyostelia</taxon>
        <taxon>Dictyosteliales</taxon>
        <taxon>Dictyosteliaceae</taxon>
        <taxon>Dictyostelium</taxon>
    </lineage>
</organism>
<evidence type="ECO:0000313" key="11">
    <source>
        <dbReference type="EMBL" id="EGC36362.1"/>
    </source>
</evidence>
<gene>
    <name evidence="11" type="primary">ABCA9</name>
    <name evidence="11" type="ORF">DICPUDRAFT_87445</name>
</gene>
<dbReference type="InParanoid" id="F0ZI60"/>
<feature type="transmembrane region" description="Helical" evidence="9">
    <location>
        <begin position="28"/>
        <end position="49"/>
    </location>
</feature>
<sequence>MADKPKSHQFRAMFFKNSTFIKRQKCSLCVQISIPLILVIVLVIVQIWIKSQMSNLDPNSSEINPSSNIFSYDPMASYIFETNPNGLSNIGSLSATGEGSGLLGATPQTFEQFYKNQSYLPYYISFDNVNDMENEILLQKKIMRDNQNNNNMFTNNLPTSALAFNSFSVQNQQLSVNISTESQSRYLWGVSAQNLVFTLNVLNSAFINYVYGTNVSIQVNSVSLPSYSQSTNVDIASLLGGSFYPFALSFILPLFVFSIVVEKQEKLRDLSLMMGLKIRNYWIMNYIFNYLLYSIIVVFVVGVSSAFDFAVFTKGSGFGMFLLIFGWGHAMVSFSFFLSTFFKKTRTASIFCYFLVIVSVNLNSLLSFQVYLNSAPPTPYYFYPLFAFYRGISQLSTQCGIDLCPKWESYTWDFETSKIIFWLYIDAVVYLILALYLDQVLPREFGVPSHPLFFLEPIKKLFIKPKSETKEQYNEKTSLILNHHQENNNFDETIDEDVSNEKKKVQQKLYDPSKISIVIDNLSKHYPGRPKPALDGLHLTIERGEVLGLLGPNGAGKTTTISILTGLYKPTSGTATICGYDIRTDMDSIHRIIGVAMQFDIFWEDLSCVETLLYYARLKGVPIAKEIESVEMVLKEVNLFDVKDRLVKELSGGMKRRLSFAVAMTGDSSLLFFDEPSTGLDPETKANLWETINTLKKNRSIILTTHSMEEADYLSNRIAIVSQGKLQCLGNQTHLKAKFGDGYSIRINIDEKFVDTHSPTELIKEFSSSAILAENYNGSYVYRLPKTTVISDLYKHLVENKEHYHIQEWGLSQTSLEDVFLKISENDDTVN</sequence>
<feature type="transmembrane region" description="Helical" evidence="9">
    <location>
        <begin position="243"/>
        <end position="261"/>
    </location>
</feature>
<dbReference type="CDD" id="cd03263">
    <property type="entry name" value="ABC_subfamily_A"/>
    <property type="match status" value="1"/>
</dbReference>
<comment type="similarity">
    <text evidence="2">Belongs to the ABC transporter superfamily. ABCA family.</text>
</comment>
<keyword evidence="7 9" id="KW-1133">Transmembrane helix</keyword>
<keyword evidence="6" id="KW-0067">ATP-binding</keyword>
<dbReference type="InterPro" id="IPR017871">
    <property type="entry name" value="ABC_transporter-like_CS"/>
</dbReference>
<proteinExistence type="inferred from homology"/>
<dbReference type="VEuPathDB" id="AmoebaDB:DICPUDRAFT_87445"/>
<keyword evidence="3" id="KW-0813">Transport</keyword>
<feature type="domain" description="ABC transporter" evidence="10">
    <location>
        <begin position="517"/>
        <end position="748"/>
    </location>
</feature>
<dbReference type="PANTHER" id="PTHR19229:SF272">
    <property type="entry name" value="ABC TRANSPORTER A FAMILY MEMBER 7-RELATED"/>
    <property type="match status" value="1"/>
</dbReference>
<evidence type="ECO:0000256" key="2">
    <source>
        <dbReference type="ARBA" id="ARBA00008869"/>
    </source>
</evidence>